<reference evidence="2 3" key="1">
    <citation type="submission" date="2018-08" db="EMBL/GenBank/DDBJ databases">
        <title>Lysinibacillus sp. YLB-03 draft genome sequence.</title>
        <authorList>
            <person name="Yu L."/>
        </authorList>
    </citation>
    <scope>NUCLEOTIDE SEQUENCE [LARGE SCALE GENOMIC DNA]</scope>
    <source>
        <strain evidence="2 3">YLB-03</strain>
    </source>
</reference>
<evidence type="ECO:0000256" key="1">
    <source>
        <dbReference type="SAM" id="MobiDB-lite"/>
    </source>
</evidence>
<dbReference type="AlphaFoldDB" id="A0A396SKI4"/>
<dbReference type="Pfam" id="PF14139">
    <property type="entry name" value="YpzG"/>
    <property type="match status" value="1"/>
</dbReference>
<dbReference type="InterPro" id="IPR025413">
    <property type="entry name" value="YpzG-like"/>
</dbReference>
<name>A0A396SKI4_9BACL</name>
<feature type="compositionally biased region" description="Basic residues" evidence="1">
    <location>
        <begin position="12"/>
        <end position="23"/>
    </location>
</feature>
<proteinExistence type="predicted"/>
<dbReference type="Proteomes" id="UP000265692">
    <property type="component" value="Unassembled WGS sequence"/>
</dbReference>
<gene>
    <name evidence="2" type="ORF">D1B33_13105</name>
</gene>
<evidence type="ECO:0000313" key="3">
    <source>
        <dbReference type="Proteomes" id="UP000265692"/>
    </source>
</evidence>
<dbReference type="OrthoDB" id="2454841at2"/>
<feature type="region of interest" description="Disordered" evidence="1">
    <location>
        <begin position="1"/>
        <end position="30"/>
    </location>
</feature>
<evidence type="ECO:0000313" key="2">
    <source>
        <dbReference type="EMBL" id="RHW34980.1"/>
    </source>
</evidence>
<dbReference type="EMBL" id="QWEI01000007">
    <property type="protein sequence ID" value="RHW34980.1"/>
    <property type="molecule type" value="Genomic_DNA"/>
</dbReference>
<dbReference type="RefSeq" id="WP_118876854.1">
    <property type="nucleotide sequence ID" value="NZ_QWEI01000007.1"/>
</dbReference>
<keyword evidence="3" id="KW-1185">Reference proteome</keyword>
<organism evidence="2 3">
    <name type="scientific">Ureibacillus yapensis</name>
    <dbReference type="NCBI Taxonomy" id="2304605"/>
    <lineage>
        <taxon>Bacteria</taxon>
        <taxon>Bacillati</taxon>
        <taxon>Bacillota</taxon>
        <taxon>Bacilli</taxon>
        <taxon>Bacillales</taxon>
        <taxon>Caryophanaceae</taxon>
        <taxon>Ureibacillus</taxon>
    </lineage>
</organism>
<comment type="caution">
    <text evidence="2">The sequence shown here is derived from an EMBL/GenBank/DDBJ whole genome shotgun (WGS) entry which is preliminary data.</text>
</comment>
<protein>
    <submittedName>
        <fullName evidence="2">YpzG family protein</fullName>
    </submittedName>
</protein>
<accession>A0A396SKI4</accession>
<sequence length="50" mass="5864">MDKKGLLNPHTSKTHHNWAKPKFQKSQMNGQTEVSLNNQILRINAKARHW</sequence>